<reference evidence="7 8" key="1">
    <citation type="submission" date="2016-05" db="EMBL/GenBank/DDBJ databases">
        <title>Genomic Taxonomy of the Vibrionaceae.</title>
        <authorList>
            <person name="Gomez-Gil B."/>
            <person name="Enciso-Ibarra J."/>
        </authorList>
    </citation>
    <scope>NUCLEOTIDE SEQUENCE [LARGE SCALE GENOMIC DNA]</scope>
    <source>
        <strain evidence="7 8">CAIM 1920</strain>
    </source>
</reference>
<dbReference type="InterPro" id="IPR036573">
    <property type="entry name" value="CBM_sf_5/12"/>
</dbReference>
<sequence>MLRLSSTRLSVIAGSLLTALMSTSAVGHGYMDFPAARQEICDRDSGHWDSDDGSTIPNLACRASFLTSSWTPLVQKHEFAKLITDYDSQSAVELAVPDGLLCSGGDPAKKGMSLPSPDWQKTAIDPAANGKLRLTYRASTPHNPSYWKIYLSNQNFDPAVDELGWSDVELIAEFGNLPLTEINGKKYYQMDVTLPTDRVGDAVLFSRWQRNDAAGEGFYNCSDISFGGVLPPTEWISLGSVVKSSTVAEPGDTVWFRVFNGQGSEQIFEKLPITSSNDDESVWASELAEKVNAEFSDIARLGIKQPDDTVIWDSTDLFSNLVYVNDKAATFQLEVKKPALNAPPVLSGPSSLEVQSGKSLTFTVSATDPDSPSLTFSSDKGTLTASGNTANVSFTAPVTDSDISVGIRVTVSDGELSDSMVVNVNVSGEITDSTWDKDTTYMAGDTVVHKGVTYKAQWWNQGQEPGATEVWVAQGGDKIGEWSASKAYTTGETVTYQGSSYEAKWWTRGDVPSAGGPWKRQ</sequence>
<keyword evidence="2" id="KW-0147">Chitin-binding</keyword>
<name>A0A1C3EEQ3_9GAMM</name>
<keyword evidence="3 5" id="KW-0732">Signal</keyword>
<feature type="signal peptide" evidence="5">
    <location>
        <begin position="1"/>
        <end position="24"/>
    </location>
</feature>
<dbReference type="SUPFAM" id="SSF51055">
    <property type="entry name" value="Carbohydrate binding domain"/>
    <property type="match status" value="2"/>
</dbReference>
<dbReference type="GO" id="GO:0005576">
    <property type="term" value="C:extracellular region"/>
    <property type="evidence" value="ECO:0007669"/>
    <property type="project" value="InterPro"/>
</dbReference>
<evidence type="ECO:0000256" key="4">
    <source>
        <dbReference type="ARBA" id="ARBA00022801"/>
    </source>
</evidence>
<dbReference type="PANTHER" id="PTHR34823">
    <property type="entry name" value="GLCNAC-BINDING PROTEIN A"/>
    <property type="match status" value="1"/>
</dbReference>
<dbReference type="Pfam" id="PF18416">
    <property type="entry name" value="GbpA_2"/>
    <property type="match status" value="1"/>
</dbReference>
<gene>
    <name evidence="7" type="ORF">A8L45_15760</name>
</gene>
<keyword evidence="1" id="KW-0964">Secreted</keyword>
<dbReference type="OrthoDB" id="3675244at2"/>
<evidence type="ECO:0000256" key="5">
    <source>
        <dbReference type="SAM" id="SignalP"/>
    </source>
</evidence>
<feature type="domain" description="Chitin-binding type-3" evidence="6">
    <location>
        <begin position="479"/>
        <end position="521"/>
    </location>
</feature>
<dbReference type="GO" id="GO:0004553">
    <property type="term" value="F:hydrolase activity, hydrolyzing O-glycosyl compounds"/>
    <property type="evidence" value="ECO:0007669"/>
    <property type="project" value="InterPro"/>
</dbReference>
<feature type="chain" id="PRO_5008673064" evidence="5">
    <location>
        <begin position="25"/>
        <end position="521"/>
    </location>
</feature>
<protein>
    <submittedName>
        <fullName evidence="7">Spindolin</fullName>
    </submittedName>
</protein>
<dbReference type="Gene3D" id="2.70.50.50">
    <property type="entry name" value="chitin-binding protein cbp21"/>
    <property type="match status" value="1"/>
</dbReference>
<keyword evidence="4" id="KW-0378">Hydrolase</keyword>
<dbReference type="Gene3D" id="3.30.70.2150">
    <property type="match status" value="1"/>
</dbReference>
<comment type="caution">
    <text evidence="7">The sequence shown here is derived from an EMBL/GenBank/DDBJ whole genome shotgun (WGS) entry which is preliminary data.</text>
</comment>
<evidence type="ECO:0000313" key="8">
    <source>
        <dbReference type="Proteomes" id="UP000094936"/>
    </source>
</evidence>
<dbReference type="AlphaFoldDB" id="A0A1C3EEQ3"/>
<dbReference type="Pfam" id="PF03067">
    <property type="entry name" value="LPMO_10"/>
    <property type="match status" value="1"/>
</dbReference>
<dbReference type="SMART" id="SM00495">
    <property type="entry name" value="ChtBD3"/>
    <property type="match status" value="2"/>
</dbReference>
<dbReference type="STRING" id="1080227.A8L45_15760"/>
<dbReference type="CDD" id="cd21177">
    <property type="entry name" value="LPMO_AA10"/>
    <property type="match status" value="1"/>
</dbReference>
<dbReference type="InterPro" id="IPR004302">
    <property type="entry name" value="Cellulose/chitin-bd_N"/>
</dbReference>
<dbReference type="InterPro" id="IPR003610">
    <property type="entry name" value="CBM5/12"/>
</dbReference>
<dbReference type="CDD" id="cd12215">
    <property type="entry name" value="ChiC_BD"/>
    <property type="match status" value="2"/>
</dbReference>
<dbReference type="GO" id="GO:0030246">
    <property type="term" value="F:carbohydrate binding"/>
    <property type="evidence" value="ECO:0007669"/>
    <property type="project" value="InterPro"/>
</dbReference>
<dbReference type="InterPro" id="IPR051024">
    <property type="entry name" value="GlcNAc_Chitin_IntDeg"/>
</dbReference>
<dbReference type="RefSeq" id="WP_068903994.1">
    <property type="nucleotide sequence ID" value="NZ_JBHUIF010000032.1"/>
</dbReference>
<dbReference type="GO" id="GO:0005975">
    <property type="term" value="P:carbohydrate metabolic process"/>
    <property type="evidence" value="ECO:0007669"/>
    <property type="project" value="InterPro"/>
</dbReference>
<dbReference type="GO" id="GO:0008061">
    <property type="term" value="F:chitin binding"/>
    <property type="evidence" value="ECO:0007669"/>
    <property type="project" value="UniProtKB-KW"/>
</dbReference>
<dbReference type="SUPFAM" id="SSF81296">
    <property type="entry name" value="E set domains"/>
    <property type="match status" value="1"/>
</dbReference>
<evidence type="ECO:0000256" key="2">
    <source>
        <dbReference type="ARBA" id="ARBA00022669"/>
    </source>
</evidence>
<dbReference type="InterPro" id="IPR014756">
    <property type="entry name" value="Ig_E-set"/>
</dbReference>
<dbReference type="Gene3D" id="2.10.10.20">
    <property type="entry name" value="Carbohydrate-binding module superfamily 5/12"/>
    <property type="match status" value="2"/>
</dbReference>
<dbReference type="Proteomes" id="UP000094936">
    <property type="component" value="Unassembled WGS sequence"/>
</dbReference>
<evidence type="ECO:0000313" key="7">
    <source>
        <dbReference type="EMBL" id="ODA31699.1"/>
    </source>
</evidence>
<proteinExistence type="predicted"/>
<organism evidence="7 8">
    <name type="scientific">Veronia pacifica</name>
    <dbReference type="NCBI Taxonomy" id="1080227"/>
    <lineage>
        <taxon>Bacteria</taxon>
        <taxon>Pseudomonadati</taxon>
        <taxon>Pseudomonadota</taxon>
        <taxon>Gammaproteobacteria</taxon>
        <taxon>Vibrionales</taxon>
        <taxon>Vibrionaceae</taxon>
        <taxon>Veronia</taxon>
    </lineage>
</organism>
<evidence type="ECO:0000256" key="3">
    <source>
        <dbReference type="ARBA" id="ARBA00022729"/>
    </source>
</evidence>
<feature type="domain" description="Chitin-binding type-3" evidence="6">
    <location>
        <begin position="432"/>
        <end position="474"/>
    </location>
</feature>
<accession>A0A1C3EEQ3</accession>
<dbReference type="EMBL" id="LYBM01000031">
    <property type="protein sequence ID" value="ODA31699.1"/>
    <property type="molecule type" value="Genomic_DNA"/>
</dbReference>
<dbReference type="PANTHER" id="PTHR34823:SF1">
    <property type="entry name" value="CHITIN-BINDING TYPE-4 DOMAIN-CONTAINING PROTEIN"/>
    <property type="match status" value="1"/>
</dbReference>
<dbReference type="Pfam" id="PF02839">
    <property type="entry name" value="CBM_5_12"/>
    <property type="match status" value="2"/>
</dbReference>
<evidence type="ECO:0000259" key="6">
    <source>
        <dbReference type="SMART" id="SM00495"/>
    </source>
</evidence>
<dbReference type="InterPro" id="IPR041029">
    <property type="entry name" value="GbpA_2"/>
</dbReference>
<evidence type="ECO:0000256" key="1">
    <source>
        <dbReference type="ARBA" id="ARBA00022525"/>
    </source>
</evidence>
<keyword evidence="8" id="KW-1185">Reference proteome</keyword>